<reference evidence="1" key="1">
    <citation type="submission" date="2017-07" db="EMBL/GenBank/DDBJ databases">
        <authorList>
            <person name="Mikheyev A."/>
            <person name="Grau M."/>
        </authorList>
    </citation>
    <scope>NUCLEOTIDE SEQUENCE</scope>
    <source>
        <tissue evidence="1">Venom_gland</tissue>
    </source>
</reference>
<dbReference type="AlphaFoldDB" id="A0A2D4G359"/>
<organism evidence="1">
    <name type="scientific">Micrurus corallinus</name>
    <name type="common">Brazilian coral snake</name>
    <dbReference type="NCBI Taxonomy" id="54390"/>
    <lineage>
        <taxon>Eukaryota</taxon>
        <taxon>Metazoa</taxon>
        <taxon>Chordata</taxon>
        <taxon>Craniata</taxon>
        <taxon>Vertebrata</taxon>
        <taxon>Euteleostomi</taxon>
        <taxon>Lepidosauria</taxon>
        <taxon>Squamata</taxon>
        <taxon>Bifurcata</taxon>
        <taxon>Unidentata</taxon>
        <taxon>Episquamata</taxon>
        <taxon>Toxicofera</taxon>
        <taxon>Serpentes</taxon>
        <taxon>Colubroidea</taxon>
        <taxon>Elapidae</taxon>
        <taxon>Elapinae</taxon>
        <taxon>Micrurus</taxon>
    </lineage>
</organism>
<reference evidence="1" key="2">
    <citation type="submission" date="2017-11" db="EMBL/GenBank/DDBJ databases">
        <title>Coralsnake Venomics: Analyses of Venom Gland Transcriptomes and Proteomes of Six Brazilian Taxa.</title>
        <authorList>
            <person name="Aird S.D."/>
            <person name="Jorge da Silva N."/>
            <person name="Qiu L."/>
            <person name="Villar-Briones A."/>
            <person name="Aparecida-Saddi V."/>
            <person name="Campos-Telles M.P."/>
            <person name="Grau M."/>
            <person name="Mikheyev A.S."/>
        </authorList>
    </citation>
    <scope>NUCLEOTIDE SEQUENCE</scope>
    <source>
        <tissue evidence="1">Venom_gland</tissue>
    </source>
</reference>
<proteinExistence type="predicted"/>
<dbReference type="EMBL" id="IACJ01104779">
    <property type="protein sequence ID" value="LAA54188.1"/>
    <property type="molecule type" value="Transcribed_RNA"/>
</dbReference>
<name>A0A2D4G359_MICCO</name>
<sequence length="109" mass="12155">MKFCSFPSSGNLITCCTCVLNNYMICNAARRNYKCNSTSPFSTVVFGLQGRQARIVGIFVILVSFTTRETSLENSSAWAGKVSMDQMKDCPLQMYQLTLSGRVKQCPQM</sequence>
<accession>A0A2D4G359</accession>
<evidence type="ECO:0000313" key="1">
    <source>
        <dbReference type="EMBL" id="LAA54188.1"/>
    </source>
</evidence>
<protein>
    <submittedName>
        <fullName evidence="1">Uncharacterized protein</fullName>
    </submittedName>
</protein>